<accession>A0A557S0J2</accession>
<dbReference type="RefSeq" id="WP_144360046.1">
    <property type="nucleotide sequence ID" value="NZ_VMNH01000023.1"/>
</dbReference>
<comment type="caution">
    <text evidence="1">The sequence shown here is derived from an EMBL/GenBank/DDBJ whole genome shotgun (WGS) entry which is preliminary data.</text>
</comment>
<protein>
    <submittedName>
        <fullName evidence="1">Uncharacterized protein</fullName>
    </submittedName>
</protein>
<dbReference type="EMBL" id="VMNH01000023">
    <property type="protein sequence ID" value="TVO70909.1"/>
    <property type="molecule type" value="Genomic_DNA"/>
</dbReference>
<name>A0A557S0J2_9GAMM</name>
<dbReference type="AlphaFoldDB" id="A0A557S0J2"/>
<dbReference type="Proteomes" id="UP000316649">
    <property type="component" value="Unassembled WGS sequence"/>
</dbReference>
<evidence type="ECO:0000313" key="1">
    <source>
        <dbReference type="EMBL" id="TVO70909.1"/>
    </source>
</evidence>
<keyword evidence="2" id="KW-1185">Reference proteome</keyword>
<evidence type="ECO:0000313" key="2">
    <source>
        <dbReference type="Proteomes" id="UP000316649"/>
    </source>
</evidence>
<proteinExistence type="predicted"/>
<organism evidence="1 2">
    <name type="scientific">Sedimenticola selenatireducens</name>
    <dbReference type="NCBI Taxonomy" id="191960"/>
    <lineage>
        <taxon>Bacteria</taxon>
        <taxon>Pseudomonadati</taxon>
        <taxon>Pseudomonadota</taxon>
        <taxon>Gammaproteobacteria</taxon>
        <taxon>Chromatiales</taxon>
        <taxon>Sedimenticolaceae</taxon>
        <taxon>Sedimenticola</taxon>
    </lineage>
</organism>
<reference evidence="1 2" key="1">
    <citation type="submission" date="2019-07" db="EMBL/GenBank/DDBJ databases">
        <title>The pathways for chlorine oxyanion respiration interact through the shared metabolite chlorate.</title>
        <authorList>
            <person name="Barnum T.P."/>
            <person name="Cheng Y."/>
            <person name="Hill K.A."/>
            <person name="Lucas L.N."/>
            <person name="Carlson H.K."/>
            <person name="Coates J.D."/>
        </authorList>
    </citation>
    <scope>NUCLEOTIDE SEQUENCE [LARGE SCALE GENOMIC DNA]</scope>
    <source>
        <strain evidence="1 2">BK-1</strain>
    </source>
</reference>
<gene>
    <name evidence="1" type="ORF">FHP88_15760</name>
</gene>
<dbReference type="OrthoDB" id="6306623at2"/>
<sequence length="90" mass="10176">MDADLAAMNAPDEIRQKVQVSSDDFYVLEENWTAVMAWLTVQTQMTRTGFRYEGMEAGLRMATIESTPEIFSKLQVMEGAVLAVWNNHST</sequence>